<evidence type="ECO:0000256" key="3">
    <source>
        <dbReference type="ARBA" id="ARBA00022630"/>
    </source>
</evidence>
<feature type="site" description="Electron transfer via tryptophanyl radical" evidence="7">
    <location>
        <position position="415"/>
    </location>
</feature>
<keyword evidence="11" id="KW-1185">Reference proteome</keyword>
<dbReference type="InterPro" id="IPR014729">
    <property type="entry name" value="Rossmann-like_a/b/a_fold"/>
</dbReference>
<feature type="compositionally biased region" description="Basic and acidic residues" evidence="8">
    <location>
        <begin position="25"/>
        <end position="40"/>
    </location>
</feature>
<dbReference type="PROSITE" id="PS00691">
    <property type="entry name" value="DNA_PHOTOLYASES_1_2"/>
    <property type="match status" value="1"/>
</dbReference>
<feature type="binding site" evidence="6">
    <location>
        <begin position="481"/>
        <end position="483"/>
    </location>
    <ligand>
        <name>FAD</name>
        <dbReference type="ChEBI" id="CHEBI:57692"/>
    </ligand>
</feature>
<dbReference type="PANTHER" id="PTHR11455:SF18">
    <property type="entry name" value="SI:CH1073-390K14.1"/>
    <property type="match status" value="1"/>
</dbReference>
<gene>
    <name evidence="10" type="ORF">BO71DRAFT_397057</name>
</gene>
<comment type="cofactor">
    <cofactor evidence="1">
        <name>(6R)-5,10-methylene-5,6,7,8-tetrahydrofolate</name>
        <dbReference type="ChEBI" id="CHEBI:15636"/>
    </cofactor>
</comment>
<dbReference type="GO" id="GO:0005634">
    <property type="term" value="C:nucleus"/>
    <property type="evidence" value="ECO:0007669"/>
    <property type="project" value="TreeGrafter"/>
</dbReference>
<evidence type="ECO:0000259" key="9">
    <source>
        <dbReference type="PROSITE" id="PS51645"/>
    </source>
</evidence>
<dbReference type="GO" id="GO:0006139">
    <property type="term" value="P:nucleobase-containing compound metabolic process"/>
    <property type="evidence" value="ECO:0007669"/>
    <property type="project" value="UniProtKB-ARBA"/>
</dbReference>
<keyword evidence="5" id="KW-0157">Chromophore</keyword>
<dbReference type="Gene3D" id="3.40.50.620">
    <property type="entry name" value="HUPs"/>
    <property type="match status" value="1"/>
</dbReference>
<dbReference type="FunFam" id="1.10.579.10:FF:000003">
    <property type="entry name" value="Deoxyribodipyrimidine photo-lyase"/>
    <property type="match status" value="1"/>
</dbReference>
<reference evidence="10 11" key="1">
    <citation type="submission" date="2018-02" db="EMBL/GenBank/DDBJ databases">
        <title>The genomes of Aspergillus section Nigri reveals drivers in fungal speciation.</title>
        <authorList>
            <consortium name="DOE Joint Genome Institute"/>
            <person name="Vesth T.C."/>
            <person name="Nybo J."/>
            <person name="Theobald S."/>
            <person name="Brandl J."/>
            <person name="Frisvad J.C."/>
            <person name="Nielsen K.F."/>
            <person name="Lyhne E.K."/>
            <person name="Kogle M.E."/>
            <person name="Kuo A."/>
            <person name="Riley R."/>
            <person name="Clum A."/>
            <person name="Nolan M."/>
            <person name="Lipzen A."/>
            <person name="Salamov A."/>
            <person name="Henrissat B."/>
            <person name="Wiebenga A."/>
            <person name="De vries R.P."/>
            <person name="Grigoriev I.V."/>
            <person name="Mortensen U.H."/>
            <person name="Andersen M.R."/>
            <person name="Baker S.E."/>
        </authorList>
    </citation>
    <scope>NUCLEOTIDE SEQUENCE [LARGE SCALE GENOMIC DNA]</scope>
    <source>
        <strain evidence="10 11">CBS 707.79</strain>
    </source>
</reference>
<comment type="similarity">
    <text evidence="2">Belongs to the DNA photolyase class-1 family.</text>
</comment>
<evidence type="ECO:0000313" key="11">
    <source>
        <dbReference type="Proteomes" id="UP000247810"/>
    </source>
</evidence>
<dbReference type="InterPro" id="IPR002081">
    <property type="entry name" value="Cryptochrome/DNA_photolyase_1"/>
</dbReference>
<evidence type="ECO:0000256" key="1">
    <source>
        <dbReference type="ARBA" id="ARBA00001932"/>
    </source>
</evidence>
<dbReference type="InterPro" id="IPR018394">
    <property type="entry name" value="DNA_photolyase_1_CS_C"/>
</dbReference>
<dbReference type="AlphaFoldDB" id="A0A319DGH8"/>
<dbReference type="STRING" id="1448320.A0A319DGH8"/>
<evidence type="ECO:0000256" key="2">
    <source>
        <dbReference type="ARBA" id="ARBA00005862"/>
    </source>
</evidence>
<organism evidence="10 11">
    <name type="scientific">Aspergillus ellipticus CBS 707.79</name>
    <dbReference type="NCBI Taxonomy" id="1448320"/>
    <lineage>
        <taxon>Eukaryota</taxon>
        <taxon>Fungi</taxon>
        <taxon>Dikarya</taxon>
        <taxon>Ascomycota</taxon>
        <taxon>Pezizomycotina</taxon>
        <taxon>Eurotiomycetes</taxon>
        <taxon>Eurotiomycetidae</taxon>
        <taxon>Eurotiales</taxon>
        <taxon>Aspergillaceae</taxon>
        <taxon>Aspergillus</taxon>
        <taxon>Aspergillus subgen. Circumdati</taxon>
    </lineage>
</organism>
<dbReference type="Pfam" id="PF03441">
    <property type="entry name" value="FAD_binding_7"/>
    <property type="match status" value="1"/>
</dbReference>
<dbReference type="GO" id="GO:0071949">
    <property type="term" value="F:FAD binding"/>
    <property type="evidence" value="ECO:0007669"/>
    <property type="project" value="TreeGrafter"/>
</dbReference>
<protein>
    <recommendedName>
        <fullName evidence="9">Photolyase/cryptochrome alpha/beta domain-containing protein</fullName>
    </recommendedName>
</protein>
<feature type="region of interest" description="Disordered" evidence="8">
    <location>
        <begin position="1"/>
        <end position="43"/>
    </location>
</feature>
<dbReference type="EMBL" id="KZ825837">
    <property type="protein sequence ID" value="PYH96439.1"/>
    <property type="molecule type" value="Genomic_DNA"/>
</dbReference>
<keyword evidence="4 6" id="KW-0274">FAD</keyword>
<feature type="binding site" evidence="6">
    <location>
        <begin position="344"/>
        <end position="348"/>
    </location>
    <ligand>
        <name>FAD</name>
        <dbReference type="ChEBI" id="CHEBI:57692"/>
    </ligand>
</feature>
<dbReference type="Gene3D" id="1.25.40.80">
    <property type="match status" value="1"/>
</dbReference>
<comment type="cofactor">
    <cofactor evidence="6">
        <name>FAD</name>
        <dbReference type="ChEBI" id="CHEBI:57692"/>
    </cofactor>
    <text evidence="6">Binds 1 FAD per subunit.</text>
</comment>
<dbReference type="OrthoDB" id="435881at2759"/>
<dbReference type="SUPFAM" id="SSF48173">
    <property type="entry name" value="Cryptochrome/photolyase FAD-binding domain"/>
    <property type="match status" value="1"/>
</dbReference>
<feature type="domain" description="Photolyase/cryptochrome alpha/beta" evidence="9">
    <location>
        <begin position="92"/>
        <end position="229"/>
    </location>
</feature>
<dbReference type="GO" id="GO:0003677">
    <property type="term" value="F:DNA binding"/>
    <property type="evidence" value="ECO:0007669"/>
    <property type="project" value="TreeGrafter"/>
</dbReference>
<accession>A0A319DGH8</accession>
<dbReference type="PROSITE" id="PS51645">
    <property type="entry name" value="PHR_CRY_ALPHA_BETA"/>
    <property type="match status" value="1"/>
</dbReference>
<dbReference type="InterPro" id="IPR005101">
    <property type="entry name" value="Cryptochr/Photolyase_FAD-bd"/>
</dbReference>
<dbReference type="GO" id="GO:0005737">
    <property type="term" value="C:cytoplasm"/>
    <property type="evidence" value="ECO:0007669"/>
    <property type="project" value="TreeGrafter"/>
</dbReference>
<dbReference type="GO" id="GO:0003904">
    <property type="term" value="F:deoxyribodipyrimidine photo-lyase activity"/>
    <property type="evidence" value="ECO:0007669"/>
    <property type="project" value="TreeGrafter"/>
</dbReference>
<proteinExistence type="inferred from homology"/>
<dbReference type="VEuPathDB" id="FungiDB:BO71DRAFT_397057"/>
<dbReference type="PANTHER" id="PTHR11455">
    <property type="entry name" value="CRYPTOCHROME"/>
    <property type="match status" value="1"/>
</dbReference>
<dbReference type="InterPro" id="IPR006050">
    <property type="entry name" value="DNA_photolyase_N"/>
</dbReference>
<dbReference type="SUPFAM" id="SSF52425">
    <property type="entry name" value="Cryptochrome/photolyase, N-terminal domain"/>
    <property type="match status" value="1"/>
</dbReference>
<sequence length="580" mass="66690">MPPQKRKSSSSSAANGASSHASKRGKPDLSRPHPNSKETEEFGIVLRDFYPPEMSNERCEAYKNGTLERPIETLEKAYEDTVEERQAIGPNAAVVHWFKSDLRLHDNRGLQMAYQAAHDHNVPLICLYIQSPEDITAHLCSPARVDMTLRTLGQLQRDLSELDIPLYMETQEKRKAIPQRIVDLCQEWGANNLFANIEYEVDELRREAALVRLCAQNGIKFEAAHDTCVVTPGKLSTQQGKQYAVYSPWYRSWRAFLKENPEYLEMADEPGSNPSDARKHFKELFDCEVPAAPENKQLSEAEKKRLRKMYPEGEHEALRRLDVFLEEKAKQYDDMRNIMAKENTSVLSPYFASGALSARTAVVHALAADKGKNQAGHQSWISEVAWRDFYKHVLVNWPFICMNKCFKPEFTNLEWEYDEELFDAWSQGKTGYPIVDAAMRQLNEAAWMHNRTRMVVSSFLAKDLLIDWRRGERYFMEHLIDGDFASNHGGWGFGSSTGVDPQPYFRIFNPQRQSERFDPDGEYIRRWVPELRDVQGAAIHDPYSHEAGKIAEKNGYPRPIVVHAESRDRALERYKKASGH</sequence>
<feature type="binding site" evidence="6">
    <location>
        <begin position="383"/>
        <end position="390"/>
    </location>
    <ligand>
        <name>FAD</name>
        <dbReference type="ChEBI" id="CHEBI:57692"/>
    </ligand>
</feature>
<evidence type="ECO:0000256" key="4">
    <source>
        <dbReference type="ARBA" id="ARBA00022827"/>
    </source>
</evidence>
<feature type="binding site" evidence="6">
    <location>
        <position position="380"/>
    </location>
    <ligand>
        <name>FAD</name>
        <dbReference type="ChEBI" id="CHEBI:57692"/>
    </ligand>
</feature>
<dbReference type="Proteomes" id="UP000247810">
    <property type="component" value="Unassembled WGS sequence"/>
</dbReference>
<evidence type="ECO:0000313" key="10">
    <source>
        <dbReference type="EMBL" id="PYH96439.1"/>
    </source>
</evidence>
<dbReference type="Gene3D" id="1.10.579.10">
    <property type="entry name" value="DNA Cyclobutane Dipyrimidine Photolyase, subunit A, domain 3"/>
    <property type="match status" value="1"/>
</dbReference>
<feature type="binding site" evidence="6">
    <location>
        <position position="332"/>
    </location>
    <ligand>
        <name>FAD</name>
        <dbReference type="ChEBI" id="CHEBI:57692"/>
    </ligand>
</feature>
<dbReference type="GO" id="GO:0043153">
    <property type="term" value="P:entrainment of circadian clock by photoperiod"/>
    <property type="evidence" value="ECO:0007669"/>
    <property type="project" value="TreeGrafter"/>
</dbReference>
<feature type="site" description="Electron transfer via tryptophanyl radical" evidence="7">
    <location>
        <position position="468"/>
    </location>
</feature>
<name>A0A319DGH8_9EURO</name>
<feature type="compositionally biased region" description="Low complexity" evidence="8">
    <location>
        <begin position="9"/>
        <end position="20"/>
    </location>
</feature>
<dbReference type="InterPro" id="IPR036134">
    <property type="entry name" value="Crypto/Photolyase_FAD-like_sf"/>
</dbReference>
<dbReference type="PRINTS" id="PR00147">
    <property type="entry name" value="DNAPHOTLYASE"/>
</dbReference>
<dbReference type="GO" id="GO:0006950">
    <property type="term" value="P:response to stress"/>
    <property type="evidence" value="ECO:0007669"/>
    <property type="project" value="UniProtKB-ARBA"/>
</dbReference>
<feature type="site" description="Electron transfer via tryptophanyl radical" evidence="7">
    <location>
        <position position="491"/>
    </location>
</feature>
<dbReference type="PROSITE" id="PS00394">
    <property type="entry name" value="DNA_PHOTOLYASES_1_1"/>
    <property type="match status" value="1"/>
</dbReference>
<dbReference type="Pfam" id="PF00875">
    <property type="entry name" value="DNA_photolyase"/>
    <property type="match status" value="1"/>
</dbReference>
<keyword evidence="3 6" id="KW-0285">Flavoprotein</keyword>
<evidence type="ECO:0000256" key="5">
    <source>
        <dbReference type="ARBA" id="ARBA00022991"/>
    </source>
</evidence>
<dbReference type="GO" id="GO:0032922">
    <property type="term" value="P:circadian regulation of gene expression"/>
    <property type="evidence" value="ECO:0007669"/>
    <property type="project" value="TreeGrafter"/>
</dbReference>
<evidence type="ECO:0000256" key="8">
    <source>
        <dbReference type="SAM" id="MobiDB-lite"/>
    </source>
</evidence>
<dbReference type="InterPro" id="IPR036155">
    <property type="entry name" value="Crypto/Photolyase_N_sf"/>
</dbReference>
<evidence type="ECO:0000256" key="6">
    <source>
        <dbReference type="PIRSR" id="PIRSR602081-1"/>
    </source>
</evidence>
<evidence type="ECO:0000256" key="7">
    <source>
        <dbReference type="PIRSR" id="PIRSR602081-2"/>
    </source>
</evidence>